<protein>
    <recommendedName>
        <fullName evidence="2">DUF6630 domain-containing protein</fullName>
    </recommendedName>
</protein>
<evidence type="ECO:0000256" key="1">
    <source>
        <dbReference type="SAM" id="Phobius"/>
    </source>
</evidence>
<feature type="domain" description="DUF6630" evidence="2">
    <location>
        <begin position="63"/>
        <end position="174"/>
    </location>
</feature>
<accession>A0A265DX46</accession>
<organism evidence="3 5">
    <name type="scientific">Vreelandella boliviensis LC1</name>
    <dbReference type="NCBI Taxonomy" id="1072583"/>
    <lineage>
        <taxon>Bacteria</taxon>
        <taxon>Pseudomonadati</taxon>
        <taxon>Pseudomonadota</taxon>
        <taxon>Gammaproteobacteria</taxon>
        <taxon>Oceanospirillales</taxon>
        <taxon>Halomonadaceae</taxon>
        <taxon>Vreelandella</taxon>
    </lineage>
</organism>
<dbReference type="Pfam" id="PF20335">
    <property type="entry name" value="DUF6630"/>
    <property type="match status" value="1"/>
</dbReference>
<proteinExistence type="predicted"/>
<dbReference type="EMBL" id="NPEY01000008">
    <property type="protein sequence ID" value="OZT73893.1"/>
    <property type="molecule type" value="Genomic_DNA"/>
</dbReference>
<keyword evidence="1" id="KW-0472">Membrane</keyword>
<dbReference type="InterPro" id="IPR046582">
    <property type="entry name" value="DUF6630"/>
</dbReference>
<reference evidence="4 6" key="2">
    <citation type="submission" date="2017-07" db="EMBL/GenBank/DDBJ databases">
        <title>Shotgun whole genome sequences of three halophilic bacterial isolates.</title>
        <authorList>
            <person name="Pozzo T."/>
            <person name="Higdon S.M."/>
            <person name="Quillaguaman J."/>
        </authorList>
    </citation>
    <scope>NUCLEOTIDE SEQUENCE [LARGE SCALE GENOMIC DNA]</scope>
    <source>
        <strain evidence="4 6">LC1</strain>
    </source>
</reference>
<keyword evidence="1" id="KW-1133">Transmembrane helix</keyword>
<dbReference type="AlphaFoldDB" id="A0A265DX46"/>
<evidence type="ECO:0000313" key="5">
    <source>
        <dbReference type="Proteomes" id="UP000005756"/>
    </source>
</evidence>
<evidence type="ECO:0000313" key="6">
    <source>
        <dbReference type="Proteomes" id="UP000216538"/>
    </source>
</evidence>
<feature type="transmembrane region" description="Helical" evidence="1">
    <location>
        <begin position="7"/>
        <end position="29"/>
    </location>
</feature>
<sequence>MAIVKKLLIIILVTAILPVVIPLAVYAVIQKRWFLSTLLLPLPEDVKSVKLDLLINSKKDVLQENIVLCLVDLNMGGYWLYFNIDWRAVEEVKTQGNALAKMHGVNDIFTSNKIDEEASVWSMLVVYDMWLQEKGYEVVLWDQGSDEYTGFICQLNATDKFLKAGKSLGLELVRLDHVNEQ</sequence>
<dbReference type="OrthoDB" id="5881629at2"/>
<evidence type="ECO:0000313" key="4">
    <source>
        <dbReference type="EMBL" id="OZT73893.1"/>
    </source>
</evidence>
<evidence type="ECO:0000313" key="3">
    <source>
        <dbReference type="EMBL" id="EHJ93286.1"/>
    </source>
</evidence>
<reference evidence="3 5" key="1">
    <citation type="submission" date="2011-10" db="EMBL/GenBank/DDBJ databases">
        <authorList>
            <person name="Quillaguamn J."/>
            <person name="Guzmn D."/>
            <person name="Balderrama-Subieta A."/>
            <person name="Cardona-Ortuo C."/>
            <person name="Guevara-Martnez M."/>
            <person name="Callisaya-Quispe N."/>
        </authorList>
    </citation>
    <scope>NUCLEOTIDE SEQUENCE [LARGE SCALE GENOMIC DNA]</scope>
    <source>
        <strain evidence="3 5">LC1</strain>
    </source>
</reference>
<dbReference type="EMBL" id="JH393257">
    <property type="protein sequence ID" value="EHJ93286.1"/>
    <property type="molecule type" value="Genomic_DNA"/>
</dbReference>
<name>A0A265DX46_9GAMM</name>
<gene>
    <name evidence="4" type="ORF">CE457_12985</name>
    <name evidence="3" type="ORF">KUC_0233</name>
</gene>
<keyword evidence="6" id="KW-1185">Reference proteome</keyword>
<dbReference type="Proteomes" id="UP000005756">
    <property type="component" value="Unassembled WGS sequence"/>
</dbReference>
<dbReference type="Proteomes" id="UP000216538">
    <property type="component" value="Unassembled WGS sequence"/>
</dbReference>
<dbReference type="RefSeq" id="WP_007111222.1">
    <property type="nucleotide sequence ID" value="NZ_JH393257.1"/>
</dbReference>
<keyword evidence="1" id="KW-0812">Transmembrane</keyword>
<evidence type="ECO:0000259" key="2">
    <source>
        <dbReference type="Pfam" id="PF20335"/>
    </source>
</evidence>